<evidence type="ECO:0008006" key="4">
    <source>
        <dbReference type="Google" id="ProtNLM"/>
    </source>
</evidence>
<dbReference type="AlphaFoldDB" id="A0A3M9NCE2"/>
<evidence type="ECO:0000313" key="2">
    <source>
        <dbReference type="EMBL" id="RNI34943.1"/>
    </source>
</evidence>
<gene>
    <name evidence="2" type="ORF">EFY79_14840</name>
</gene>
<proteinExistence type="predicted"/>
<dbReference type="EMBL" id="RJJR01000012">
    <property type="protein sequence ID" value="RNI34943.1"/>
    <property type="molecule type" value="Genomic_DNA"/>
</dbReference>
<reference evidence="2 3" key="1">
    <citation type="submission" date="2018-11" db="EMBL/GenBank/DDBJ databases">
        <title>Draft genome sequence of Ferruginibacter sp. BO-59.</title>
        <authorList>
            <person name="Im W.T."/>
        </authorList>
    </citation>
    <scope>NUCLEOTIDE SEQUENCE [LARGE SCALE GENOMIC DNA]</scope>
    <source>
        <strain evidence="2 3">BO-59</strain>
    </source>
</reference>
<protein>
    <recommendedName>
        <fullName evidence="4">T9SS type A sorting domain-containing protein</fullName>
    </recommendedName>
</protein>
<keyword evidence="1" id="KW-1133">Transmembrane helix</keyword>
<evidence type="ECO:0000256" key="1">
    <source>
        <dbReference type="SAM" id="Phobius"/>
    </source>
</evidence>
<comment type="caution">
    <text evidence="2">The sequence shown here is derived from an EMBL/GenBank/DDBJ whole genome shotgun (WGS) entry which is preliminary data.</text>
</comment>
<name>A0A3M9NCE2_9BACT</name>
<keyword evidence="1" id="KW-0812">Transmembrane</keyword>
<accession>A0A3M9NCE2</accession>
<feature type="transmembrane region" description="Helical" evidence="1">
    <location>
        <begin position="20"/>
        <end position="40"/>
    </location>
</feature>
<evidence type="ECO:0000313" key="3">
    <source>
        <dbReference type="Proteomes" id="UP000267223"/>
    </source>
</evidence>
<organism evidence="2 3">
    <name type="scientific">Hanamia caeni</name>
    <dbReference type="NCBI Taxonomy" id="2294116"/>
    <lineage>
        <taxon>Bacteria</taxon>
        <taxon>Pseudomonadati</taxon>
        <taxon>Bacteroidota</taxon>
        <taxon>Chitinophagia</taxon>
        <taxon>Chitinophagales</taxon>
        <taxon>Chitinophagaceae</taxon>
        <taxon>Hanamia</taxon>
    </lineage>
</organism>
<sequence>MKQFINIYEWYKPATKSKIFFVSSAIILKHLFLLFILLSFQITFAQVAPVLTPTGGFAIDGGLKANTPTVNIGDWFPGPGGTGGSVFDGSANVINPLTTGRKTDPYNSSTDDIFTNGSKFNDYISDLHWTSSSAPDKNDINNALYHVARDASNNQWAFIAGDRLSTNGTSYIDFEFLQGSVAKNSDGTFTGTPLTTKPNGGGRTQGDMIISMEYTNGGTKPAVYIYQWKLSGSTWSYQLASITNLDANAFAETNRTGAEAGLLYTAFGSNTYAQYAFVEAAINITYLISQLNSGNVCAGLTINTLWVKTKAAASSTAALKDFMAPIPVNLQFGQSSITPAGPFCVNASAVTLTATPSGGTFTGDGVSSSGLFTPSSAGVGSHVISYSSSGCTSTTTIVVNAVASITTPSIGAVCAGSTSASISYASASATQYRIVWNAAAHTAGLSDIAYTSLPVSPFNITIPSTLATGTYSGTIYVTNAAGCESAGNAISLTVNANPTASAGTAPSAQCYDATNGNTFALAGSGTNGTPSWSVQTNSNNLNVVITNGATLSPTVKVTGGTGSVTLRLTVTSSATPSCGSQTSDVTVTVTQQPSAPDASMLVPTCTDKTFSVQVNSPVSGTTYTLTQPGNSNPPQNINYTGTGNVIFTGLTFGDGFSVIATNNASGCVSSANTCGSTTSARKMSTSSTPAVHAITLEEPLTKVKAAPNPFGDIIKFSLQSAVSGQGSLELYNMLGQKVKTVFQGYVQKGEIKTIDYSVPGGQHTNLIYLFKVGNERKTGILIGVK</sequence>
<dbReference type="RefSeq" id="WP_123121498.1">
    <property type="nucleotide sequence ID" value="NZ_RJJR01000012.1"/>
</dbReference>
<dbReference type="Proteomes" id="UP000267223">
    <property type="component" value="Unassembled WGS sequence"/>
</dbReference>
<keyword evidence="3" id="KW-1185">Reference proteome</keyword>
<keyword evidence="1" id="KW-0472">Membrane</keyword>
<dbReference type="OrthoDB" id="655428at2"/>